<feature type="compositionally biased region" description="Basic and acidic residues" evidence="1">
    <location>
        <begin position="60"/>
        <end position="69"/>
    </location>
</feature>
<sequence length="69" mass="7112">MHSWLVPQYVVADGAGPGEDPQATATARALKLQAEDPASAIGGGTLSRTVRGSGGTTHNTYDEACRTQL</sequence>
<evidence type="ECO:0000313" key="3">
    <source>
        <dbReference type="Proteomes" id="UP000308197"/>
    </source>
</evidence>
<evidence type="ECO:0000256" key="1">
    <source>
        <dbReference type="SAM" id="MobiDB-lite"/>
    </source>
</evidence>
<organism evidence="2 3">
    <name type="scientific">Polyporus arcularius HHB13444</name>
    <dbReference type="NCBI Taxonomy" id="1314778"/>
    <lineage>
        <taxon>Eukaryota</taxon>
        <taxon>Fungi</taxon>
        <taxon>Dikarya</taxon>
        <taxon>Basidiomycota</taxon>
        <taxon>Agaricomycotina</taxon>
        <taxon>Agaricomycetes</taxon>
        <taxon>Polyporales</taxon>
        <taxon>Polyporaceae</taxon>
        <taxon>Polyporus</taxon>
    </lineage>
</organism>
<evidence type="ECO:0000313" key="2">
    <source>
        <dbReference type="EMBL" id="TFK86544.1"/>
    </source>
</evidence>
<feature type="non-terminal residue" evidence="2">
    <location>
        <position position="69"/>
    </location>
</feature>
<proteinExistence type="predicted"/>
<protein>
    <submittedName>
        <fullName evidence="2">Uncharacterized protein</fullName>
    </submittedName>
</protein>
<dbReference type="EMBL" id="ML211195">
    <property type="protein sequence ID" value="TFK86544.1"/>
    <property type="molecule type" value="Genomic_DNA"/>
</dbReference>
<feature type="region of interest" description="Disordered" evidence="1">
    <location>
        <begin position="40"/>
        <end position="69"/>
    </location>
</feature>
<gene>
    <name evidence="2" type="ORF">K466DRAFT_587153</name>
</gene>
<accession>A0A5C3PA34</accession>
<name>A0A5C3PA34_9APHY</name>
<dbReference type="Proteomes" id="UP000308197">
    <property type="component" value="Unassembled WGS sequence"/>
</dbReference>
<keyword evidence="3" id="KW-1185">Reference proteome</keyword>
<dbReference type="AlphaFoldDB" id="A0A5C3PA34"/>
<reference evidence="2 3" key="1">
    <citation type="journal article" date="2019" name="Nat. Ecol. Evol.">
        <title>Megaphylogeny resolves global patterns of mushroom evolution.</title>
        <authorList>
            <person name="Varga T."/>
            <person name="Krizsan K."/>
            <person name="Foldi C."/>
            <person name="Dima B."/>
            <person name="Sanchez-Garcia M."/>
            <person name="Sanchez-Ramirez S."/>
            <person name="Szollosi G.J."/>
            <person name="Szarkandi J.G."/>
            <person name="Papp V."/>
            <person name="Albert L."/>
            <person name="Andreopoulos W."/>
            <person name="Angelini C."/>
            <person name="Antonin V."/>
            <person name="Barry K.W."/>
            <person name="Bougher N.L."/>
            <person name="Buchanan P."/>
            <person name="Buyck B."/>
            <person name="Bense V."/>
            <person name="Catcheside P."/>
            <person name="Chovatia M."/>
            <person name="Cooper J."/>
            <person name="Damon W."/>
            <person name="Desjardin D."/>
            <person name="Finy P."/>
            <person name="Geml J."/>
            <person name="Haridas S."/>
            <person name="Hughes K."/>
            <person name="Justo A."/>
            <person name="Karasinski D."/>
            <person name="Kautmanova I."/>
            <person name="Kiss B."/>
            <person name="Kocsube S."/>
            <person name="Kotiranta H."/>
            <person name="LaButti K.M."/>
            <person name="Lechner B.E."/>
            <person name="Liimatainen K."/>
            <person name="Lipzen A."/>
            <person name="Lukacs Z."/>
            <person name="Mihaltcheva S."/>
            <person name="Morgado L.N."/>
            <person name="Niskanen T."/>
            <person name="Noordeloos M.E."/>
            <person name="Ohm R.A."/>
            <person name="Ortiz-Santana B."/>
            <person name="Ovrebo C."/>
            <person name="Racz N."/>
            <person name="Riley R."/>
            <person name="Savchenko A."/>
            <person name="Shiryaev A."/>
            <person name="Soop K."/>
            <person name="Spirin V."/>
            <person name="Szebenyi C."/>
            <person name="Tomsovsky M."/>
            <person name="Tulloss R.E."/>
            <person name="Uehling J."/>
            <person name="Grigoriev I.V."/>
            <person name="Vagvolgyi C."/>
            <person name="Papp T."/>
            <person name="Martin F.M."/>
            <person name="Miettinen O."/>
            <person name="Hibbett D.S."/>
            <person name="Nagy L.G."/>
        </authorList>
    </citation>
    <scope>NUCLEOTIDE SEQUENCE [LARGE SCALE GENOMIC DNA]</scope>
    <source>
        <strain evidence="2 3">HHB13444</strain>
    </source>
</reference>
<dbReference type="InParanoid" id="A0A5C3PA34"/>